<dbReference type="Proteomes" id="UP001139031">
    <property type="component" value="Unassembled WGS sequence"/>
</dbReference>
<accession>A0ABS7TW02</accession>
<sequence>MRAASRSPTSPATSASPTIRPPHDLWLVDTRGGESLDLVILNTGSDGVTISSGAACQPRAPLLGQRREHPLRRAK</sequence>
<feature type="compositionally biased region" description="Low complexity" evidence="1">
    <location>
        <begin position="1"/>
        <end position="18"/>
    </location>
</feature>
<comment type="caution">
    <text evidence="2">The sequence shown here is derived from an EMBL/GenBank/DDBJ whole genome shotgun (WGS) entry which is preliminary data.</text>
</comment>
<keyword evidence="3" id="KW-1185">Reference proteome</keyword>
<proteinExistence type="predicted"/>
<protein>
    <submittedName>
        <fullName evidence="2">Uncharacterized protein</fullName>
    </submittedName>
</protein>
<feature type="region of interest" description="Disordered" evidence="1">
    <location>
        <begin position="1"/>
        <end position="24"/>
    </location>
</feature>
<gene>
    <name evidence="2" type="ORF">K7C98_24030</name>
</gene>
<evidence type="ECO:0000313" key="3">
    <source>
        <dbReference type="Proteomes" id="UP001139031"/>
    </source>
</evidence>
<evidence type="ECO:0000313" key="2">
    <source>
        <dbReference type="EMBL" id="MBZ5712322.1"/>
    </source>
</evidence>
<dbReference type="EMBL" id="JAIRAU010000029">
    <property type="protein sequence ID" value="MBZ5712322.1"/>
    <property type="molecule type" value="Genomic_DNA"/>
</dbReference>
<name>A0ABS7TW02_9BACT</name>
<organism evidence="2 3">
    <name type="scientific">Nannocystis pusilla</name>
    <dbReference type="NCBI Taxonomy" id="889268"/>
    <lineage>
        <taxon>Bacteria</taxon>
        <taxon>Pseudomonadati</taxon>
        <taxon>Myxococcota</taxon>
        <taxon>Polyangia</taxon>
        <taxon>Nannocystales</taxon>
        <taxon>Nannocystaceae</taxon>
        <taxon>Nannocystis</taxon>
    </lineage>
</organism>
<evidence type="ECO:0000256" key="1">
    <source>
        <dbReference type="SAM" id="MobiDB-lite"/>
    </source>
</evidence>
<reference evidence="2" key="1">
    <citation type="submission" date="2021-08" db="EMBL/GenBank/DDBJ databases">
        <authorList>
            <person name="Stevens D.C."/>
        </authorList>
    </citation>
    <scope>NUCLEOTIDE SEQUENCE</scope>
    <source>
        <strain evidence="2">DSM 53165</strain>
    </source>
</reference>